<feature type="chain" id="PRO_5021907566" evidence="1">
    <location>
        <begin position="22"/>
        <end position="91"/>
    </location>
</feature>
<keyword evidence="3" id="KW-1185">Reference proteome</keyword>
<feature type="signal peptide" evidence="1">
    <location>
        <begin position="1"/>
        <end position="21"/>
    </location>
</feature>
<dbReference type="EMBL" id="VLLG01000004">
    <property type="protein sequence ID" value="TWI86685.1"/>
    <property type="molecule type" value="Genomic_DNA"/>
</dbReference>
<evidence type="ECO:0000256" key="1">
    <source>
        <dbReference type="SAM" id="SignalP"/>
    </source>
</evidence>
<dbReference type="Proteomes" id="UP000316778">
    <property type="component" value="Unassembled WGS sequence"/>
</dbReference>
<proteinExistence type="predicted"/>
<protein>
    <submittedName>
        <fullName evidence="2">Uncharacterized protein</fullName>
    </submittedName>
</protein>
<sequence length="91" mass="9889">MKTSRTMLLVTLLSGIAAAIAAKTIVSERNVNVNLLPVEGGACITVTAVVPSGCKTSHTGDICTTKYNDEWYYVYELNSNCLTFPYRKSIP</sequence>
<comment type="caution">
    <text evidence="2">The sequence shown here is derived from an EMBL/GenBank/DDBJ whole genome shotgun (WGS) entry which is preliminary data.</text>
</comment>
<keyword evidence="1" id="KW-0732">Signal</keyword>
<dbReference type="AlphaFoldDB" id="A0A562SZF7"/>
<evidence type="ECO:0000313" key="2">
    <source>
        <dbReference type="EMBL" id="TWI86685.1"/>
    </source>
</evidence>
<name>A0A562SZF7_CHIJA</name>
<organism evidence="2 3">
    <name type="scientific">Chitinophaga japonensis</name>
    <name type="common">Flexibacter japonensis</name>
    <dbReference type="NCBI Taxonomy" id="104662"/>
    <lineage>
        <taxon>Bacteria</taxon>
        <taxon>Pseudomonadati</taxon>
        <taxon>Bacteroidota</taxon>
        <taxon>Chitinophagia</taxon>
        <taxon>Chitinophagales</taxon>
        <taxon>Chitinophagaceae</taxon>
        <taxon>Chitinophaga</taxon>
    </lineage>
</organism>
<evidence type="ECO:0000313" key="3">
    <source>
        <dbReference type="Proteomes" id="UP000316778"/>
    </source>
</evidence>
<accession>A0A562SZF7</accession>
<reference evidence="2 3" key="1">
    <citation type="journal article" date="2013" name="Stand. Genomic Sci.">
        <title>Genomic Encyclopedia of Type Strains, Phase I: The one thousand microbial genomes (KMG-I) project.</title>
        <authorList>
            <person name="Kyrpides N.C."/>
            <person name="Woyke T."/>
            <person name="Eisen J.A."/>
            <person name="Garrity G."/>
            <person name="Lilburn T.G."/>
            <person name="Beck B.J."/>
            <person name="Whitman W.B."/>
            <person name="Hugenholtz P."/>
            <person name="Klenk H.P."/>
        </authorList>
    </citation>
    <scope>NUCLEOTIDE SEQUENCE [LARGE SCALE GENOMIC DNA]</scope>
    <source>
        <strain evidence="2 3">DSM 13484</strain>
    </source>
</reference>
<gene>
    <name evidence="2" type="ORF">LX66_3948</name>
</gene>